<dbReference type="KEGG" id="mcui:G8O30_07840"/>
<proteinExistence type="predicted"/>
<dbReference type="InterPro" id="IPR005835">
    <property type="entry name" value="NTP_transferase_dom"/>
</dbReference>
<protein>
    <submittedName>
        <fullName evidence="2">Nucleotidyltransferase family protein</fullName>
    </submittedName>
</protein>
<dbReference type="SUPFAM" id="SSF53448">
    <property type="entry name" value="Nucleotide-diphospho-sugar transferases"/>
    <property type="match status" value="1"/>
</dbReference>
<keyword evidence="2" id="KW-0808">Transferase</keyword>
<keyword evidence="3" id="KW-1185">Reference proteome</keyword>
<reference evidence="2 3" key="1">
    <citation type="submission" date="2019-07" db="EMBL/GenBank/DDBJ databases">
        <title>Genome sequence of 2 isolates from Red Sea Mangroves.</title>
        <authorList>
            <person name="Sefrji F."/>
            <person name="Michoud G."/>
            <person name="Merlino G."/>
            <person name="Daffonchio D."/>
        </authorList>
    </citation>
    <scope>NUCLEOTIDE SEQUENCE [LARGE SCALE GENOMIC DNA]</scope>
    <source>
        <strain evidence="2 3">R1DC41</strain>
    </source>
</reference>
<dbReference type="PANTHER" id="PTHR22572">
    <property type="entry name" value="SUGAR-1-PHOSPHATE GUANYL TRANSFERASE"/>
    <property type="match status" value="1"/>
</dbReference>
<evidence type="ECO:0000313" key="3">
    <source>
        <dbReference type="Proteomes" id="UP000593626"/>
    </source>
</evidence>
<dbReference type="Gene3D" id="3.90.550.10">
    <property type="entry name" value="Spore Coat Polysaccharide Biosynthesis Protein SpsA, Chain A"/>
    <property type="match status" value="1"/>
</dbReference>
<gene>
    <name evidence="2" type="ORF">G8O30_07840</name>
</gene>
<dbReference type="InterPro" id="IPR029044">
    <property type="entry name" value="Nucleotide-diphossugar_trans"/>
</dbReference>
<feature type="domain" description="Nucleotidyl transferase" evidence="1">
    <location>
        <begin position="2"/>
        <end position="231"/>
    </location>
</feature>
<dbReference type="Pfam" id="PF00483">
    <property type="entry name" value="NTP_transferase"/>
    <property type="match status" value="1"/>
</dbReference>
<name>A0A7S8CBF3_9BACI</name>
<dbReference type="RefSeq" id="WP_239674416.1">
    <property type="nucleotide sequence ID" value="NZ_CP049742.1"/>
</dbReference>
<evidence type="ECO:0000259" key="1">
    <source>
        <dbReference type="Pfam" id="PF00483"/>
    </source>
</evidence>
<dbReference type="InterPro" id="IPR050486">
    <property type="entry name" value="Mannose-1P_guanyltransferase"/>
</dbReference>
<accession>A0A7S8CBF3</accession>
<organism evidence="2 3">
    <name type="scientific">Mangrovibacillus cuniculi</name>
    <dbReference type="NCBI Taxonomy" id="2593652"/>
    <lineage>
        <taxon>Bacteria</taxon>
        <taxon>Bacillati</taxon>
        <taxon>Bacillota</taxon>
        <taxon>Bacilli</taxon>
        <taxon>Bacillales</taxon>
        <taxon>Bacillaceae</taxon>
        <taxon>Mangrovibacillus</taxon>
    </lineage>
</organism>
<dbReference type="GO" id="GO:0016740">
    <property type="term" value="F:transferase activity"/>
    <property type="evidence" value="ECO:0007669"/>
    <property type="project" value="UniProtKB-KW"/>
</dbReference>
<dbReference type="AlphaFoldDB" id="A0A7S8CBF3"/>
<dbReference type="CDD" id="cd04181">
    <property type="entry name" value="NTP_transferase"/>
    <property type="match status" value="1"/>
</dbReference>
<evidence type="ECO:0000313" key="2">
    <source>
        <dbReference type="EMBL" id="QPC46878.1"/>
    </source>
</evidence>
<dbReference type="EMBL" id="CP049742">
    <property type="protein sequence ID" value="QPC46878.1"/>
    <property type="molecule type" value="Genomic_DNA"/>
</dbReference>
<dbReference type="Proteomes" id="UP000593626">
    <property type="component" value="Chromosome"/>
</dbReference>
<sequence length="284" mass="32499">MKAYILAGGRGERLKPLTSFLPKPLLPVNRVPVLAYTIEWLRRQGITELTILTGYKGEMIQQYLKDGREYGVNIEYVCENVLKGTFGSIRKLAEKEEDSFLVISGDVLTNMDLAPLITSHKGNDITIAASKQCFSPHVGICVTDQQGNLIDFYEKMKTWQTDESVLVNSGMYVVSPRWLVNFPKNQFIDIARDVIPWLQHNQYNVNVYDFTGYWRDIGTKENLLLAEKEVLNGEFQILSYGNESPFSPPNTPSVVNGIRRQVVHSMRRMELRKENREEEKPYGS</sequence>